<keyword evidence="8" id="KW-1185">Reference proteome</keyword>
<dbReference type="Gene3D" id="1.10.8.60">
    <property type="match status" value="1"/>
</dbReference>
<accession>A0ABZ2K2Z5</accession>
<protein>
    <submittedName>
        <fullName evidence="7">Sigma-54 dependent transcriptional regulator</fullName>
    </submittedName>
</protein>
<keyword evidence="5" id="KW-0804">Transcription</keyword>
<dbReference type="PROSITE" id="PS00688">
    <property type="entry name" value="SIGMA54_INTERACT_3"/>
    <property type="match status" value="1"/>
</dbReference>
<dbReference type="Pfam" id="PF02954">
    <property type="entry name" value="HTH_8"/>
    <property type="match status" value="1"/>
</dbReference>
<dbReference type="Proteomes" id="UP001379533">
    <property type="component" value="Chromosome"/>
</dbReference>
<keyword evidence="3" id="KW-0805">Transcription regulation</keyword>
<dbReference type="PROSITE" id="PS50045">
    <property type="entry name" value="SIGMA54_INTERACT_4"/>
    <property type="match status" value="1"/>
</dbReference>
<keyword evidence="4" id="KW-0238">DNA-binding</keyword>
<dbReference type="InterPro" id="IPR027417">
    <property type="entry name" value="P-loop_NTPase"/>
</dbReference>
<keyword evidence="2" id="KW-0067">ATP-binding</keyword>
<sequence length="326" mass="36841">MRRLYPLLQRVAASDVPVIIEGETGTGKEVLAESIHAQSRRSRGPFIVFDCTAVSPNLVESALFGHERGAFTGAVSPRQGVFEQAHGGTLLIDELGDLDSSLQPKLLRAVERSEIQRVGGTSWAKTNVRVICTTRRNLRREVRAGRFRDDLYYRLAVTCIELPPLRKRTADIPLLARHFWRELGGDEAAIPTDFLESLERYDWPGNVRELHNAVVHRLALGELADERSSRRYLDDEPVASSEMPIPSGEFPAHSMTDRSGDFVDTLLRDEPRFTEARERVLREFERRYVRWILQRYDGNVTRAAEASGLARRSLYALKTRAGKGST</sequence>
<proteinExistence type="predicted"/>
<dbReference type="InterPro" id="IPR002197">
    <property type="entry name" value="HTH_Fis"/>
</dbReference>
<evidence type="ECO:0000313" key="8">
    <source>
        <dbReference type="Proteomes" id="UP001379533"/>
    </source>
</evidence>
<dbReference type="InterPro" id="IPR058031">
    <property type="entry name" value="AAA_lid_NorR"/>
</dbReference>
<dbReference type="InterPro" id="IPR009057">
    <property type="entry name" value="Homeodomain-like_sf"/>
</dbReference>
<dbReference type="InterPro" id="IPR003593">
    <property type="entry name" value="AAA+_ATPase"/>
</dbReference>
<evidence type="ECO:0000259" key="6">
    <source>
        <dbReference type="PROSITE" id="PS50045"/>
    </source>
</evidence>
<dbReference type="PANTHER" id="PTHR32071">
    <property type="entry name" value="TRANSCRIPTIONAL REGULATORY PROTEIN"/>
    <property type="match status" value="1"/>
</dbReference>
<evidence type="ECO:0000256" key="2">
    <source>
        <dbReference type="ARBA" id="ARBA00022840"/>
    </source>
</evidence>
<dbReference type="SUPFAM" id="SSF52540">
    <property type="entry name" value="P-loop containing nucleoside triphosphate hydrolases"/>
    <property type="match status" value="1"/>
</dbReference>
<dbReference type="EMBL" id="CP089982">
    <property type="protein sequence ID" value="WXA91505.1"/>
    <property type="molecule type" value="Genomic_DNA"/>
</dbReference>
<evidence type="ECO:0000256" key="1">
    <source>
        <dbReference type="ARBA" id="ARBA00022741"/>
    </source>
</evidence>
<dbReference type="InterPro" id="IPR025944">
    <property type="entry name" value="Sigma_54_int_dom_CS"/>
</dbReference>
<evidence type="ECO:0000313" key="7">
    <source>
        <dbReference type="EMBL" id="WXA91505.1"/>
    </source>
</evidence>
<dbReference type="Gene3D" id="3.40.50.300">
    <property type="entry name" value="P-loop containing nucleotide triphosphate hydrolases"/>
    <property type="match status" value="1"/>
</dbReference>
<dbReference type="PROSITE" id="PS00676">
    <property type="entry name" value="SIGMA54_INTERACT_2"/>
    <property type="match status" value="1"/>
</dbReference>
<dbReference type="InterPro" id="IPR025943">
    <property type="entry name" value="Sigma_54_int_dom_ATP-bd_2"/>
</dbReference>
<dbReference type="CDD" id="cd00009">
    <property type="entry name" value="AAA"/>
    <property type="match status" value="1"/>
</dbReference>
<dbReference type="Pfam" id="PF25601">
    <property type="entry name" value="AAA_lid_14"/>
    <property type="match status" value="1"/>
</dbReference>
<dbReference type="Gene3D" id="1.10.10.60">
    <property type="entry name" value="Homeodomain-like"/>
    <property type="match status" value="1"/>
</dbReference>
<keyword evidence="1" id="KW-0547">Nucleotide-binding</keyword>
<dbReference type="SUPFAM" id="SSF46689">
    <property type="entry name" value="Homeodomain-like"/>
    <property type="match status" value="1"/>
</dbReference>
<dbReference type="PROSITE" id="PS00675">
    <property type="entry name" value="SIGMA54_INTERACT_1"/>
    <property type="match status" value="1"/>
</dbReference>
<dbReference type="Pfam" id="PF00158">
    <property type="entry name" value="Sigma54_activat"/>
    <property type="match status" value="1"/>
</dbReference>
<dbReference type="InterPro" id="IPR002078">
    <property type="entry name" value="Sigma_54_int"/>
</dbReference>
<dbReference type="InterPro" id="IPR025662">
    <property type="entry name" value="Sigma_54_int_dom_ATP-bd_1"/>
</dbReference>
<gene>
    <name evidence="7" type="ORF">LZC95_34240</name>
</gene>
<feature type="domain" description="Sigma-54 factor interaction" evidence="6">
    <location>
        <begin position="1"/>
        <end position="219"/>
    </location>
</feature>
<organism evidence="7 8">
    <name type="scientific">Pendulispora brunnea</name>
    <dbReference type="NCBI Taxonomy" id="2905690"/>
    <lineage>
        <taxon>Bacteria</taxon>
        <taxon>Pseudomonadati</taxon>
        <taxon>Myxococcota</taxon>
        <taxon>Myxococcia</taxon>
        <taxon>Myxococcales</taxon>
        <taxon>Sorangiineae</taxon>
        <taxon>Pendulisporaceae</taxon>
        <taxon>Pendulispora</taxon>
    </lineage>
</organism>
<evidence type="ECO:0000256" key="5">
    <source>
        <dbReference type="ARBA" id="ARBA00023163"/>
    </source>
</evidence>
<evidence type="ECO:0000256" key="3">
    <source>
        <dbReference type="ARBA" id="ARBA00023015"/>
    </source>
</evidence>
<evidence type="ECO:0000256" key="4">
    <source>
        <dbReference type="ARBA" id="ARBA00023125"/>
    </source>
</evidence>
<dbReference type="SMART" id="SM00382">
    <property type="entry name" value="AAA"/>
    <property type="match status" value="1"/>
</dbReference>
<name>A0ABZ2K2Z5_9BACT</name>
<reference evidence="7 8" key="1">
    <citation type="submission" date="2021-12" db="EMBL/GenBank/DDBJ databases">
        <title>Discovery of the Pendulisporaceae a myxobacterial family with distinct sporulation behavior and unique specialized metabolism.</title>
        <authorList>
            <person name="Garcia R."/>
            <person name="Popoff A."/>
            <person name="Bader C.D."/>
            <person name="Loehr J."/>
            <person name="Walesch S."/>
            <person name="Walt C."/>
            <person name="Boldt J."/>
            <person name="Bunk B."/>
            <person name="Haeckl F.J.F.P.J."/>
            <person name="Gunesch A.P."/>
            <person name="Birkelbach J."/>
            <person name="Nuebel U."/>
            <person name="Pietschmann T."/>
            <person name="Bach T."/>
            <person name="Mueller R."/>
        </authorList>
    </citation>
    <scope>NUCLEOTIDE SEQUENCE [LARGE SCALE GENOMIC DNA]</scope>
    <source>
        <strain evidence="7 8">MSr12523</strain>
    </source>
</reference>